<dbReference type="EC" id="6.3.5.7" evidence="7"/>
<dbReference type="Proteomes" id="UP000002258">
    <property type="component" value="Chromosome 2"/>
</dbReference>
<dbReference type="AlphaFoldDB" id="A3LNS1"/>
<evidence type="ECO:0000313" key="10">
    <source>
        <dbReference type="EMBL" id="ABN64911.2"/>
    </source>
</evidence>
<dbReference type="GO" id="GO:0005524">
    <property type="term" value="F:ATP binding"/>
    <property type="evidence" value="ECO:0007669"/>
    <property type="project" value="UniProtKB-KW"/>
</dbReference>
<keyword evidence="11" id="KW-1185">Reference proteome</keyword>
<dbReference type="STRING" id="322104.A3LNS1"/>
<dbReference type="OMA" id="QPASYCG"/>
<comment type="similarity">
    <text evidence="1 7">Belongs to the amidase family. GatA subfamily.</text>
</comment>
<comment type="subunit">
    <text evidence="7">Subunit of the heterotrimeric GatFAB amidotransferase (AdT) complex, composed of A, B and F subunits.</text>
</comment>
<dbReference type="GO" id="GO:0005739">
    <property type="term" value="C:mitochondrion"/>
    <property type="evidence" value="ECO:0007669"/>
    <property type="project" value="UniProtKB-SubCell"/>
</dbReference>
<dbReference type="RefSeq" id="XP_001382940.2">
    <property type="nucleotide sequence ID" value="XM_001382903.1"/>
</dbReference>
<feature type="domain" description="Amidase" evidence="9">
    <location>
        <begin position="64"/>
        <end position="499"/>
    </location>
</feature>
<evidence type="ECO:0000256" key="3">
    <source>
        <dbReference type="ARBA" id="ARBA00022741"/>
    </source>
</evidence>
<evidence type="ECO:0000313" key="11">
    <source>
        <dbReference type="Proteomes" id="UP000002258"/>
    </source>
</evidence>
<comment type="subcellular location">
    <subcellularLocation>
        <location evidence="7">Mitochondrion</location>
    </subcellularLocation>
</comment>
<feature type="active site" description="Acyl-ester intermediate" evidence="7">
    <location>
        <position position="192"/>
    </location>
</feature>
<dbReference type="EMBL" id="CP000496">
    <property type="protein sequence ID" value="ABN64911.2"/>
    <property type="molecule type" value="Genomic_DNA"/>
</dbReference>
<evidence type="ECO:0000256" key="5">
    <source>
        <dbReference type="ARBA" id="ARBA00022917"/>
    </source>
</evidence>
<evidence type="ECO:0000256" key="6">
    <source>
        <dbReference type="ARBA" id="ARBA00047407"/>
    </source>
</evidence>
<dbReference type="GO" id="GO:0030956">
    <property type="term" value="C:glutamyl-tRNA(Gln) amidotransferase complex"/>
    <property type="evidence" value="ECO:0007669"/>
    <property type="project" value="UniProtKB-UniRule"/>
</dbReference>
<dbReference type="OrthoDB" id="421993at2759"/>
<dbReference type="InterPro" id="IPR004412">
    <property type="entry name" value="GatA"/>
</dbReference>
<feature type="compositionally biased region" description="Polar residues" evidence="8">
    <location>
        <begin position="43"/>
        <end position="54"/>
    </location>
</feature>
<feature type="compositionally biased region" description="Low complexity" evidence="8">
    <location>
        <begin position="55"/>
        <end position="77"/>
    </location>
</feature>
<dbReference type="Pfam" id="PF01425">
    <property type="entry name" value="Amidase"/>
    <property type="match status" value="1"/>
</dbReference>
<keyword evidence="2 7" id="KW-0436">Ligase</keyword>
<keyword evidence="3 7" id="KW-0547">Nucleotide-binding</keyword>
<comment type="function">
    <text evidence="7">Allows the formation of correctly charged Gln-tRNA(Gln) through the transamidation of misacylated Glu-tRNA(Gln) in the mitochondria. The reaction takes place in the presence of glutamine and ATP through an activated gamma-phospho-Glu-tRNA(Gln).</text>
</comment>
<dbReference type="InterPro" id="IPR036928">
    <property type="entry name" value="AS_sf"/>
</dbReference>
<dbReference type="GO" id="GO:0050567">
    <property type="term" value="F:glutaminyl-tRNA synthase (glutamine-hydrolyzing) activity"/>
    <property type="evidence" value="ECO:0007669"/>
    <property type="project" value="UniProtKB-UniRule"/>
</dbReference>
<dbReference type="InterPro" id="IPR020556">
    <property type="entry name" value="Amidase_CS"/>
</dbReference>
<comment type="catalytic activity">
    <reaction evidence="6 7">
        <text>L-glutamyl-tRNA(Gln) + L-glutamine + ATP + H2O = L-glutaminyl-tRNA(Gln) + L-glutamate + ADP + phosphate + H(+)</text>
        <dbReference type="Rhea" id="RHEA:17521"/>
        <dbReference type="Rhea" id="RHEA-COMP:9681"/>
        <dbReference type="Rhea" id="RHEA-COMP:9684"/>
        <dbReference type="ChEBI" id="CHEBI:15377"/>
        <dbReference type="ChEBI" id="CHEBI:15378"/>
        <dbReference type="ChEBI" id="CHEBI:29985"/>
        <dbReference type="ChEBI" id="CHEBI:30616"/>
        <dbReference type="ChEBI" id="CHEBI:43474"/>
        <dbReference type="ChEBI" id="CHEBI:58359"/>
        <dbReference type="ChEBI" id="CHEBI:78520"/>
        <dbReference type="ChEBI" id="CHEBI:78521"/>
        <dbReference type="ChEBI" id="CHEBI:456216"/>
        <dbReference type="EC" id="6.3.5.7"/>
    </reaction>
</comment>
<keyword evidence="5 7" id="KW-0648">Protein biosynthesis</keyword>
<dbReference type="GO" id="GO:0070681">
    <property type="term" value="P:glutaminyl-tRNAGln biosynthesis via transamidation"/>
    <property type="evidence" value="ECO:0007669"/>
    <property type="project" value="UniProtKB-UniRule"/>
</dbReference>
<dbReference type="InterPro" id="IPR000120">
    <property type="entry name" value="Amidase"/>
</dbReference>
<dbReference type="SUPFAM" id="SSF75304">
    <property type="entry name" value="Amidase signature (AS) enzymes"/>
    <property type="match status" value="1"/>
</dbReference>
<accession>A3LNS1</accession>
<proteinExistence type="inferred from homology"/>
<dbReference type="eggNOG" id="KOG1211">
    <property type="taxonomic scope" value="Eukaryota"/>
</dbReference>
<evidence type="ECO:0000256" key="4">
    <source>
        <dbReference type="ARBA" id="ARBA00022840"/>
    </source>
</evidence>
<keyword evidence="7" id="KW-0496">Mitochondrion</keyword>
<evidence type="ECO:0000256" key="1">
    <source>
        <dbReference type="ARBA" id="ARBA00008069"/>
    </source>
</evidence>
<name>A3LNS1_PICST</name>
<dbReference type="PROSITE" id="PS00571">
    <property type="entry name" value="AMIDASES"/>
    <property type="match status" value="1"/>
</dbReference>
<evidence type="ECO:0000256" key="8">
    <source>
        <dbReference type="SAM" id="MobiDB-lite"/>
    </source>
</evidence>
<dbReference type="InterPro" id="IPR023631">
    <property type="entry name" value="Amidase_dom"/>
</dbReference>
<dbReference type="FunCoup" id="A3LNS1">
    <property type="interactions" value="363"/>
</dbReference>
<gene>
    <name evidence="10" type="primary">GTA2</name>
    <name evidence="7" type="synonym">HER2</name>
    <name evidence="10" type="ORF">PICST_87495</name>
</gene>
<protein>
    <recommendedName>
        <fullName evidence="7">Glutamyl-tRNA(Gln) amidotransferase subunit A, mitochondrial</fullName>
        <shortName evidence="7">Glu-AdT subunit A</shortName>
        <ecNumber evidence="7">6.3.5.7</ecNumber>
    </recommendedName>
</protein>
<sequence length="509" mass="54793">MLRVRIVGRPQKLVPSFCRLVHRASASTSDPWNSLISSRINTNKDTTSAEKNTVTGSSTSCNSSTASTDAASSPAGSLSGTTYIAKDNIVTTHEFSTGASRILSNYRSPFDATVVLLLDAAGSTLLGKSNLDEFGMGSSTTNSHYGTTLNPLYSVEVETGKAHISGGSSGGSAAAVAGKLANFALGTDTGGSVRQPASYCGTVGFKPTYGRISRWGVISYAQTLDTVGIISDDIHTVEKVYHVLDKYDDKDPTSLPDDIRNSLKSKCSEDVNSTSLTVGVPREFVVGDLSQEVKEVWFSVLSQLQDMGHTVKIVSVPSIKQSLSSYYTLATAEAASNLSRYDGVRYGQTTEDLQEKAHDLIVANRTNGFGPEVQRRILLGNYTLSSESGDHYIKATQVREKLVNEFNQVFNLRHVFSNDTNVDKETSGRCDILVAPTAINSAPTLEEYHQQNETNFLNDYVNDILTVPASLAGLPTISIPRGKHGIQIMGQFGADQTVLDVSKKLMEVK</sequence>
<keyword evidence="4 7" id="KW-0067">ATP-binding</keyword>
<evidence type="ECO:0000256" key="7">
    <source>
        <dbReference type="HAMAP-Rule" id="MF_03150"/>
    </source>
</evidence>
<feature type="active site" description="Charge relay system" evidence="7">
    <location>
        <position position="86"/>
    </location>
</feature>
<dbReference type="PANTHER" id="PTHR11895">
    <property type="entry name" value="TRANSAMIDASE"/>
    <property type="match status" value="1"/>
</dbReference>
<feature type="region of interest" description="Disordered" evidence="8">
    <location>
        <begin position="43"/>
        <end position="77"/>
    </location>
</feature>
<evidence type="ECO:0000259" key="9">
    <source>
        <dbReference type="Pfam" id="PF01425"/>
    </source>
</evidence>
<feature type="active site" description="Charge relay system" evidence="7">
    <location>
        <position position="168"/>
    </location>
</feature>
<dbReference type="HOGENOM" id="CLU_009600_7_6_1"/>
<dbReference type="PANTHER" id="PTHR11895:SF7">
    <property type="entry name" value="GLUTAMYL-TRNA(GLN) AMIDOTRANSFERASE SUBUNIT A, MITOCHONDRIAL"/>
    <property type="match status" value="1"/>
</dbReference>
<dbReference type="KEGG" id="pic:PICST_87495"/>
<dbReference type="GO" id="GO:0032543">
    <property type="term" value="P:mitochondrial translation"/>
    <property type="evidence" value="ECO:0007669"/>
    <property type="project" value="UniProtKB-UniRule"/>
</dbReference>
<dbReference type="InParanoid" id="A3LNS1"/>
<evidence type="ECO:0000256" key="2">
    <source>
        <dbReference type="ARBA" id="ARBA00022598"/>
    </source>
</evidence>
<keyword evidence="10" id="KW-0378">Hydrolase</keyword>
<dbReference type="HAMAP" id="MF_00120">
    <property type="entry name" value="GatA"/>
    <property type="match status" value="1"/>
</dbReference>
<dbReference type="GO" id="GO:0016787">
    <property type="term" value="F:hydrolase activity"/>
    <property type="evidence" value="ECO:0007669"/>
    <property type="project" value="UniProtKB-KW"/>
</dbReference>
<reference evidence="10 11" key="1">
    <citation type="journal article" date="2007" name="Nat. Biotechnol.">
        <title>Genome sequence of the lignocellulose-bioconverting and xylose-fermenting yeast Pichia stipitis.</title>
        <authorList>
            <person name="Jeffries T.W."/>
            <person name="Grigoriev I.V."/>
            <person name="Grimwood J."/>
            <person name="Laplaza J.M."/>
            <person name="Aerts A."/>
            <person name="Salamov A."/>
            <person name="Schmutz J."/>
            <person name="Lindquist E."/>
            <person name="Dehal P."/>
            <person name="Shapiro H."/>
            <person name="Jin Y.S."/>
            <person name="Passoth V."/>
            <person name="Richardson P.M."/>
        </authorList>
    </citation>
    <scope>NUCLEOTIDE SEQUENCE [LARGE SCALE GENOMIC DNA]</scope>
    <source>
        <strain evidence="11">ATCC 58785 / CBS 6054 / NBRC 10063 / NRRL Y-11545</strain>
    </source>
</reference>
<dbReference type="GeneID" id="4837538"/>
<organism evidence="10 11">
    <name type="scientific">Scheffersomyces stipitis (strain ATCC 58785 / CBS 6054 / NBRC 10063 / NRRL Y-11545)</name>
    <name type="common">Yeast</name>
    <name type="synonym">Pichia stipitis</name>
    <dbReference type="NCBI Taxonomy" id="322104"/>
    <lineage>
        <taxon>Eukaryota</taxon>
        <taxon>Fungi</taxon>
        <taxon>Dikarya</taxon>
        <taxon>Ascomycota</taxon>
        <taxon>Saccharomycotina</taxon>
        <taxon>Pichiomycetes</taxon>
        <taxon>Debaryomycetaceae</taxon>
        <taxon>Scheffersomyces</taxon>
    </lineage>
</organism>
<dbReference type="Gene3D" id="3.90.1300.10">
    <property type="entry name" value="Amidase signature (AS) domain"/>
    <property type="match status" value="1"/>
</dbReference>